<reference evidence="7 8" key="1">
    <citation type="journal article" date="2016" name="Nat. Commun.">
        <title>Extremotolerant tardigrade genome and improved radiotolerance of human cultured cells by tardigrade-unique protein.</title>
        <authorList>
            <person name="Hashimoto T."/>
            <person name="Horikawa D.D."/>
            <person name="Saito Y."/>
            <person name="Kuwahara H."/>
            <person name="Kozuka-Hata H."/>
            <person name="Shin-I T."/>
            <person name="Minakuchi Y."/>
            <person name="Ohishi K."/>
            <person name="Motoyama A."/>
            <person name="Aizu T."/>
            <person name="Enomoto A."/>
            <person name="Kondo K."/>
            <person name="Tanaka S."/>
            <person name="Hara Y."/>
            <person name="Koshikawa S."/>
            <person name="Sagara H."/>
            <person name="Miura T."/>
            <person name="Yokobori S."/>
            <person name="Miyagawa K."/>
            <person name="Suzuki Y."/>
            <person name="Kubo T."/>
            <person name="Oyama M."/>
            <person name="Kohara Y."/>
            <person name="Fujiyama A."/>
            <person name="Arakawa K."/>
            <person name="Katayama T."/>
            <person name="Toyoda A."/>
            <person name="Kunieda T."/>
        </authorList>
    </citation>
    <scope>NUCLEOTIDE SEQUENCE [LARGE SCALE GENOMIC DNA]</scope>
    <source>
        <strain evidence="7 8">YOKOZUNA-1</strain>
    </source>
</reference>
<dbReference type="SMART" id="SM00220">
    <property type="entry name" value="S_TKc"/>
    <property type="match status" value="1"/>
</dbReference>
<dbReference type="PANTHER" id="PTHR24346:SF82">
    <property type="entry name" value="KP78A-RELATED"/>
    <property type="match status" value="1"/>
</dbReference>
<dbReference type="GO" id="GO:0035556">
    <property type="term" value="P:intracellular signal transduction"/>
    <property type="evidence" value="ECO:0007669"/>
    <property type="project" value="TreeGrafter"/>
</dbReference>
<organism evidence="7 8">
    <name type="scientific">Ramazzottius varieornatus</name>
    <name type="common">Water bear</name>
    <name type="synonym">Tardigrade</name>
    <dbReference type="NCBI Taxonomy" id="947166"/>
    <lineage>
        <taxon>Eukaryota</taxon>
        <taxon>Metazoa</taxon>
        <taxon>Ecdysozoa</taxon>
        <taxon>Tardigrada</taxon>
        <taxon>Eutardigrada</taxon>
        <taxon>Parachela</taxon>
        <taxon>Hypsibioidea</taxon>
        <taxon>Ramazzottiidae</taxon>
        <taxon>Ramazzottius</taxon>
    </lineage>
</organism>
<dbReference type="Gene3D" id="1.10.510.10">
    <property type="entry name" value="Transferase(Phosphotransferase) domain 1"/>
    <property type="match status" value="1"/>
</dbReference>
<evidence type="ECO:0000256" key="1">
    <source>
        <dbReference type="ARBA" id="ARBA00022527"/>
    </source>
</evidence>
<dbReference type="GO" id="GO:0050321">
    <property type="term" value="F:tau-protein kinase activity"/>
    <property type="evidence" value="ECO:0007669"/>
    <property type="project" value="TreeGrafter"/>
</dbReference>
<evidence type="ECO:0000256" key="3">
    <source>
        <dbReference type="ARBA" id="ARBA00022741"/>
    </source>
</evidence>
<dbReference type="GO" id="GO:0000226">
    <property type="term" value="P:microtubule cytoskeleton organization"/>
    <property type="evidence" value="ECO:0007669"/>
    <property type="project" value="TreeGrafter"/>
</dbReference>
<dbReference type="GO" id="GO:0005737">
    <property type="term" value="C:cytoplasm"/>
    <property type="evidence" value="ECO:0007669"/>
    <property type="project" value="TreeGrafter"/>
</dbReference>
<evidence type="ECO:0000259" key="6">
    <source>
        <dbReference type="PROSITE" id="PS50011"/>
    </source>
</evidence>
<accession>A0A1D1V981</accession>
<dbReference type="InterPro" id="IPR008271">
    <property type="entry name" value="Ser/Thr_kinase_AS"/>
</dbReference>
<dbReference type="Pfam" id="PF00069">
    <property type="entry name" value="Pkinase"/>
    <property type="match status" value="1"/>
</dbReference>
<dbReference type="InterPro" id="IPR000719">
    <property type="entry name" value="Prot_kinase_dom"/>
</dbReference>
<evidence type="ECO:0000256" key="4">
    <source>
        <dbReference type="ARBA" id="ARBA00022777"/>
    </source>
</evidence>
<dbReference type="PANTHER" id="PTHR24346">
    <property type="entry name" value="MAP/MICROTUBULE AFFINITY-REGULATING KINASE"/>
    <property type="match status" value="1"/>
</dbReference>
<evidence type="ECO:0000256" key="2">
    <source>
        <dbReference type="ARBA" id="ARBA00022679"/>
    </source>
</evidence>
<keyword evidence="5" id="KW-0067">ATP-binding</keyword>
<feature type="domain" description="Protein kinase" evidence="6">
    <location>
        <begin position="1"/>
        <end position="116"/>
    </location>
</feature>
<keyword evidence="3" id="KW-0547">Nucleotide-binding</keyword>
<evidence type="ECO:0000313" key="8">
    <source>
        <dbReference type="Proteomes" id="UP000186922"/>
    </source>
</evidence>
<dbReference type="SUPFAM" id="SSF56112">
    <property type="entry name" value="Protein kinase-like (PK-like)"/>
    <property type="match status" value="1"/>
</dbReference>
<evidence type="ECO:0000313" key="7">
    <source>
        <dbReference type="EMBL" id="GAU96237.1"/>
    </source>
</evidence>
<dbReference type="AlphaFoldDB" id="A0A1D1V981"/>
<protein>
    <recommendedName>
        <fullName evidence="6">Protein kinase domain-containing protein</fullName>
    </recommendedName>
</protein>
<dbReference type="PROSITE" id="PS50011">
    <property type="entry name" value="PROTEIN_KINASE_DOM"/>
    <property type="match status" value="1"/>
</dbReference>
<evidence type="ECO:0000256" key="5">
    <source>
        <dbReference type="ARBA" id="ARBA00022840"/>
    </source>
</evidence>
<name>A0A1D1V981_RAMVA</name>
<keyword evidence="1" id="KW-0723">Serine/threonine-protein kinase</keyword>
<sequence length="116" mass="13298">MVEHPFIVSYLFDIATPRFVYRVLEYLPGPTLFEFIQSQSDKPIEKDLVGIWTWQLSSAVEYLHGTSVCHRDLKLENILVDIAVRTVKLTDFGFAKKVLPGQKETRCCGSIGRSHR</sequence>
<keyword evidence="8" id="KW-1185">Reference proteome</keyword>
<dbReference type="EMBL" id="BDGG01000003">
    <property type="protein sequence ID" value="GAU96237.1"/>
    <property type="molecule type" value="Genomic_DNA"/>
</dbReference>
<comment type="caution">
    <text evidence="7">The sequence shown here is derived from an EMBL/GenBank/DDBJ whole genome shotgun (WGS) entry which is preliminary data.</text>
</comment>
<keyword evidence="4" id="KW-0418">Kinase</keyword>
<gene>
    <name evidence="7" type="primary">RvY_07708-1</name>
    <name evidence="7" type="synonym">RvY_07708.1</name>
    <name evidence="7" type="ORF">RvY_07708</name>
</gene>
<proteinExistence type="predicted"/>
<dbReference type="OrthoDB" id="193931at2759"/>
<dbReference type="GO" id="GO:0005524">
    <property type="term" value="F:ATP binding"/>
    <property type="evidence" value="ECO:0007669"/>
    <property type="project" value="UniProtKB-KW"/>
</dbReference>
<dbReference type="PROSITE" id="PS00108">
    <property type="entry name" value="PROTEIN_KINASE_ST"/>
    <property type="match status" value="1"/>
</dbReference>
<dbReference type="Proteomes" id="UP000186922">
    <property type="component" value="Unassembled WGS sequence"/>
</dbReference>
<dbReference type="InterPro" id="IPR011009">
    <property type="entry name" value="Kinase-like_dom_sf"/>
</dbReference>
<keyword evidence="2" id="KW-0808">Transferase</keyword>